<dbReference type="Pfam" id="PF00646">
    <property type="entry name" value="F-box"/>
    <property type="match status" value="1"/>
</dbReference>
<protein>
    <submittedName>
        <fullName evidence="4">F-box protein</fullName>
    </submittedName>
</protein>
<gene>
    <name evidence="4" type="ORF">M6B38_250040</name>
</gene>
<dbReference type="AlphaFoldDB" id="A0AAX6IKT8"/>
<evidence type="ECO:0000256" key="1">
    <source>
        <dbReference type="SAM" id="MobiDB-lite"/>
    </source>
</evidence>
<organism evidence="4 5">
    <name type="scientific">Iris pallida</name>
    <name type="common">Sweet iris</name>
    <dbReference type="NCBI Taxonomy" id="29817"/>
    <lineage>
        <taxon>Eukaryota</taxon>
        <taxon>Viridiplantae</taxon>
        <taxon>Streptophyta</taxon>
        <taxon>Embryophyta</taxon>
        <taxon>Tracheophyta</taxon>
        <taxon>Spermatophyta</taxon>
        <taxon>Magnoliopsida</taxon>
        <taxon>Liliopsida</taxon>
        <taxon>Asparagales</taxon>
        <taxon>Iridaceae</taxon>
        <taxon>Iridoideae</taxon>
        <taxon>Irideae</taxon>
        <taxon>Iris</taxon>
    </lineage>
</organism>
<feature type="domain" description="At1g61320/AtMIF1 LRR" evidence="3">
    <location>
        <begin position="185"/>
        <end position="477"/>
    </location>
</feature>
<dbReference type="SUPFAM" id="SSF81383">
    <property type="entry name" value="F-box domain"/>
    <property type="match status" value="1"/>
</dbReference>
<dbReference type="InterPro" id="IPR036047">
    <property type="entry name" value="F-box-like_dom_sf"/>
</dbReference>
<keyword evidence="5" id="KW-1185">Reference proteome</keyword>
<accession>A0AAX6IKT8</accession>
<reference evidence="4" key="1">
    <citation type="journal article" date="2023" name="GigaByte">
        <title>Genome assembly of the bearded iris, Iris pallida Lam.</title>
        <authorList>
            <person name="Bruccoleri R.E."/>
            <person name="Oakeley E.J."/>
            <person name="Faust A.M.E."/>
            <person name="Altorfer M."/>
            <person name="Dessus-Babus S."/>
            <person name="Burckhardt D."/>
            <person name="Oertli M."/>
            <person name="Naumann U."/>
            <person name="Petersen F."/>
            <person name="Wong J."/>
        </authorList>
    </citation>
    <scope>NUCLEOTIDE SEQUENCE</scope>
    <source>
        <strain evidence="4">GSM-AAB239-AS_SAM_17_03QT</strain>
    </source>
</reference>
<dbReference type="PANTHER" id="PTHR34145">
    <property type="entry name" value="OS02G0105600 PROTEIN"/>
    <property type="match status" value="1"/>
</dbReference>
<evidence type="ECO:0000313" key="5">
    <source>
        <dbReference type="Proteomes" id="UP001140949"/>
    </source>
</evidence>
<feature type="domain" description="F-box" evidence="2">
    <location>
        <begin position="31"/>
        <end position="66"/>
    </location>
</feature>
<dbReference type="Gene3D" id="1.20.1280.50">
    <property type="match status" value="1"/>
</dbReference>
<comment type="caution">
    <text evidence="4">The sequence shown here is derived from an EMBL/GenBank/DDBJ whole genome shotgun (WGS) entry which is preliminary data.</text>
</comment>
<dbReference type="InterPro" id="IPR055357">
    <property type="entry name" value="LRR_At1g61320_AtMIF1"/>
</dbReference>
<dbReference type="EMBL" id="JANAVB010000799">
    <property type="protein sequence ID" value="KAJ6853387.1"/>
    <property type="molecule type" value="Genomic_DNA"/>
</dbReference>
<name>A0AAX6IKT8_IRIPA</name>
<dbReference type="Gene3D" id="3.80.10.10">
    <property type="entry name" value="Ribonuclease Inhibitor"/>
    <property type="match status" value="1"/>
</dbReference>
<feature type="region of interest" description="Disordered" evidence="1">
    <location>
        <begin position="1"/>
        <end position="29"/>
    </location>
</feature>
<dbReference type="InterPro" id="IPR053772">
    <property type="entry name" value="At1g61320/At1g61330-like"/>
</dbReference>
<sequence length="518" mass="58241">MTPKKSKWGDDLTLGPASDEGSPPPPAPDRISALPDTLRIHILALLPYKSAVRACSVSASWRRLLAHRWPHPSRLHLVPTSPSSAASFSRHVDLLLLLLLSRGTHARRHDLLRISAPASSVSHSDLRRWLDYAAATSVSDLSVDLADGPTLFYLKFWAHKRDADADETAVIPAGAEYEDGVENPSLVRLSLSHLSLILPPGPAFKNFPNLESLNLTSIKLVDVDLARMVMSCPILRTLEVRGCPRLRRVLVPGPAERLDSILVVDCPRVTSIVVEAMNVKKFHFLGNHVTEFSLDEVLDLKDVYISCGWQEMGLPRADWMEALVGLRRVRVLTLCSLALQCITVSSAGTHEEFRNFHNLKELQLVMLMMTKTNLLDIVDFFRLCDCPNLEKLFLELPTHMYDPYVENFFDATKEAPLPENFFFNLKIVRINNFNGHQYEMQLVRFLLSKAIYLESLIIVVPPECPARGESSKTASCQLYNLRVQLSQIAEPYSKPQIVVTEHDDYRVRPTHFGIGCKV</sequence>
<dbReference type="SUPFAM" id="SSF52047">
    <property type="entry name" value="RNI-like"/>
    <property type="match status" value="1"/>
</dbReference>
<evidence type="ECO:0000259" key="3">
    <source>
        <dbReference type="Pfam" id="PF23622"/>
    </source>
</evidence>
<evidence type="ECO:0000259" key="2">
    <source>
        <dbReference type="Pfam" id="PF00646"/>
    </source>
</evidence>
<dbReference type="Proteomes" id="UP001140949">
    <property type="component" value="Unassembled WGS sequence"/>
</dbReference>
<evidence type="ECO:0000313" key="4">
    <source>
        <dbReference type="EMBL" id="KAJ6853387.1"/>
    </source>
</evidence>
<dbReference type="PANTHER" id="PTHR34145:SF65">
    <property type="entry name" value="FBD DOMAIN-CONTAINING PROTEIN"/>
    <property type="match status" value="1"/>
</dbReference>
<dbReference type="InterPro" id="IPR032675">
    <property type="entry name" value="LRR_dom_sf"/>
</dbReference>
<reference evidence="4" key="2">
    <citation type="submission" date="2023-04" db="EMBL/GenBank/DDBJ databases">
        <authorList>
            <person name="Bruccoleri R.E."/>
            <person name="Oakeley E.J."/>
            <person name="Faust A.-M."/>
            <person name="Dessus-Babus S."/>
            <person name="Altorfer M."/>
            <person name="Burckhardt D."/>
            <person name="Oertli M."/>
            <person name="Naumann U."/>
            <person name="Petersen F."/>
            <person name="Wong J."/>
        </authorList>
    </citation>
    <scope>NUCLEOTIDE SEQUENCE</scope>
    <source>
        <strain evidence="4">GSM-AAB239-AS_SAM_17_03QT</strain>
        <tissue evidence="4">Leaf</tissue>
    </source>
</reference>
<dbReference type="Pfam" id="PF23622">
    <property type="entry name" value="LRR_At1g61320_AtMIF1"/>
    <property type="match status" value="1"/>
</dbReference>
<dbReference type="InterPro" id="IPR001810">
    <property type="entry name" value="F-box_dom"/>
</dbReference>
<proteinExistence type="predicted"/>